<dbReference type="PRINTS" id="PR00691">
    <property type="entry name" value="ADHESINB"/>
</dbReference>
<evidence type="ECO:0000313" key="7">
    <source>
        <dbReference type="EMBL" id="GBG94250.1"/>
    </source>
</evidence>
<dbReference type="OrthoDB" id="9810636at2"/>
<dbReference type="InterPro" id="IPR050492">
    <property type="entry name" value="Bact_metal-bind_prot9"/>
</dbReference>
<dbReference type="Pfam" id="PF01297">
    <property type="entry name" value="ZnuA"/>
    <property type="match status" value="1"/>
</dbReference>
<sequence length="304" mass="33910">MLHSLKKAQLLSVVFFLALLTGVVSGCTKKDAASQDKIKITATTDFYGEVARAVAGKKGTVTSVINKPNVDPHDYEPTPQVSKTVAGSQIVIANGIGYDTWMNKLVKNDDSNAKYIRVGEDLMGKKSGDNPHLWYDPQTMPKLAQKIAQELGKKQPKNKAYFKKNAQKYIKSLHPINKQLTQLKKTAATAKNKEVYVSEPVFDYAIKSMGFKVGNQAFENAIEKGTDPSPRTLSTMQKNIRQKKIAFFVYNSQVSDKTVTNLVKLAKENQVPVLKVTETLPAHKNYRQWMTGQYANLLKILDNQ</sequence>
<evidence type="ECO:0000256" key="4">
    <source>
        <dbReference type="ARBA" id="ARBA00022729"/>
    </source>
</evidence>
<organism evidence="7 8">
    <name type="scientific">Ligilactobacillus salitolerans</name>
    <dbReference type="NCBI Taxonomy" id="1808352"/>
    <lineage>
        <taxon>Bacteria</taxon>
        <taxon>Bacillati</taxon>
        <taxon>Bacillota</taxon>
        <taxon>Bacilli</taxon>
        <taxon>Lactobacillales</taxon>
        <taxon>Lactobacillaceae</taxon>
        <taxon>Ligilactobacillus</taxon>
    </lineage>
</organism>
<evidence type="ECO:0000256" key="1">
    <source>
        <dbReference type="ARBA" id="ARBA00004196"/>
    </source>
</evidence>
<dbReference type="PANTHER" id="PTHR42953:SF1">
    <property type="entry name" value="METAL-BINDING PROTEIN HI_0362-RELATED"/>
    <property type="match status" value="1"/>
</dbReference>
<comment type="subcellular location">
    <subcellularLocation>
        <location evidence="1">Cell envelope</location>
    </subcellularLocation>
</comment>
<evidence type="ECO:0000256" key="6">
    <source>
        <dbReference type="SAM" id="SignalP"/>
    </source>
</evidence>
<dbReference type="PROSITE" id="PS51257">
    <property type="entry name" value="PROKAR_LIPOPROTEIN"/>
    <property type="match status" value="1"/>
</dbReference>
<dbReference type="GO" id="GO:0030313">
    <property type="term" value="C:cell envelope"/>
    <property type="evidence" value="ECO:0007669"/>
    <property type="project" value="UniProtKB-SubCell"/>
</dbReference>
<evidence type="ECO:0000256" key="2">
    <source>
        <dbReference type="ARBA" id="ARBA00022448"/>
    </source>
</evidence>
<dbReference type="PRINTS" id="PR00690">
    <property type="entry name" value="ADHESNFAMILY"/>
</dbReference>
<evidence type="ECO:0000256" key="5">
    <source>
        <dbReference type="RuleBase" id="RU003512"/>
    </source>
</evidence>
<keyword evidence="2 5" id="KW-0813">Transport</keyword>
<comment type="caution">
    <text evidence="7">The sequence shown here is derived from an EMBL/GenBank/DDBJ whole genome shotgun (WGS) entry which is preliminary data.</text>
</comment>
<accession>A0A401IRT9</accession>
<comment type="similarity">
    <text evidence="5">Belongs to the bacterial solute-binding protein 9 family.</text>
</comment>
<evidence type="ECO:0000256" key="3">
    <source>
        <dbReference type="ARBA" id="ARBA00022723"/>
    </source>
</evidence>
<dbReference type="GO" id="GO:0030001">
    <property type="term" value="P:metal ion transport"/>
    <property type="evidence" value="ECO:0007669"/>
    <property type="project" value="InterPro"/>
</dbReference>
<dbReference type="InterPro" id="IPR006129">
    <property type="entry name" value="AdhesinB"/>
</dbReference>
<dbReference type="InterPro" id="IPR006127">
    <property type="entry name" value="ZnuA-like"/>
</dbReference>
<keyword evidence="4 6" id="KW-0732">Signal</keyword>
<protein>
    <submittedName>
        <fullName evidence="7">Metal ABC transporter substrate-binding protein</fullName>
    </submittedName>
</protein>
<dbReference type="PANTHER" id="PTHR42953">
    <property type="entry name" value="HIGH-AFFINITY ZINC UPTAKE SYSTEM PROTEIN ZNUA-RELATED"/>
    <property type="match status" value="1"/>
</dbReference>
<gene>
    <name evidence="7" type="ORF">LFYK43_07090</name>
</gene>
<dbReference type="AlphaFoldDB" id="A0A401IRT9"/>
<dbReference type="Proteomes" id="UP000286848">
    <property type="component" value="Unassembled WGS sequence"/>
</dbReference>
<keyword evidence="8" id="KW-1185">Reference proteome</keyword>
<proteinExistence type="inferred from homology"/>
<reference evidence="7 8" key="1">
    <citation type="journal article" date="2019" name="Int. J. Syst. Evol. Microbiol.">
        <title>Lactobacillus salitolerans sp. nov., a novel lactic acid bacterium isolated from spent mushroom substrates.</title>
        <authorList>
            <person name="Tohno M."/>
            <person name="Tanizawa Y."/>
            <person name="Kojima Y."/>
            <person name="Sakamoto M."/>
            <person name="Nakamura Y."/>
            <person name="Ohkuma M."/>
            <person name="Kobayashi H."/>
        </authorList>
    </citation>
    <scope>NUCLEOTIDE SEQUENCE [LARGE SCALE GENOMIC DNA]</scope>
    <source>
        <strain evidence="7 8">YK43</strain>
    </source>
</reference>
<keyword evidence="3" id="KW-0479">Metal-binding</keyword>
<dbReference type="InterPro" id="IPR006128">
    <property type="entry name" value="Lipoprotein_PsaA-like"/>
</dbReference>
<dbReference type="Gene3D" id="3.40.50.1980">
    <property type="entry name" value="Nitrogenase molybdenum iron protein domain"/>
    <property type="match status" value="2"/>
</dbReference>
<feature type="signal peptide" evidence="6">
    <location>
        <begin position="1"/>
        <end position="26"/>
    </location>
</feature>
<evidence type="ECO:0000313" key="8">
    <source>
        <dbReference type="Proteomes" id="UP000286848"/>
    </source>
</evidence>
<dbReference type="CDD" id="cd01020">
    <property type="entry name" value="TroA_b"/>
    <property type="match status" value="1"/>
</dbReference>
<dbReference type="RefSeq" id="WP_124975486.1">
    <property type="nucleotide sequence ID" value="NZ_BFFP01000008.1"/>
</dbReference>
<dbReference type="GO" id="GO:0007155">
    <property type="term" value="P:cell adhesion"/>
    <property type="evidence" value="ECO:0007669"/>
    <property type="project" value="InterPro"/>
</dbReference>
<dbReference type="GO" id="GO:0046872">
    <property type="term" value="F:metal ion binding"/>
    <property type="evidence" value="ECO:0007669"/>
    <property type="project" value="UniProtKB-KW"/>
</dbReference>
<name>A0A401IRT9_9LACO</name>
<dbReference type="EMBL" id="BFFP01000008">
    <property type="protein sequence ID" value="GBG94250.1"/>
    <property type="molecule type" value="Genomic_DNA"/>
</dbReference>
<feature type="chain" id="PRO_5039523240" evidence="6">
    <location>
        <begin position="27"/>
        <end position="304"/>
    </location>
</feature>
<dbReference type="SUPFAM" id="SSF53807">
    <property type="entry name" value="Helical backbone' metal receptor"/>
    <property type="match status" value="1"/>
</dbReference>